<gene>
    <name evidence="2" type="ORF">Y88_0804</name>
</gene>
<organism evidence="2 3">
    <name type="scientific">Novosphingobium nitrogenifigens DSM 19370</name>
    <dbReference type="NCBI Taxonomy" id="983920"/>
    <lineage>
        <taxon>Bacteria</taxon>
        <taxon>Pseudomonadati</taxon>
        <taxon>Pseudomonadota</taxon>
        <taxon>Alphaproteobacteria</taxon>
        <taxon>Sphingomonadales</taxon>
        <taxon>Sphingomonadaceae</taxon>
        <taxon>Novosphingobium</taxon>
    </lineage>
</organism>
<feature type="transmembrane region" description="Helical" evidence="1">
    <location>
        <begin position="222"/>
        <end position="243"/>
    </location>
</feature>
<sequence>MRGYLTIGGRTLARHQLGIALAFGCTRVVVLTEGLTGEVLTLQHAAEEGGARFHVITSAHALLPLITADDELIVLSDGLFALPEVVLSHLSDGPGVLALPVEAGVAAGFERIDINHAAAGVMRLPGRLIAGLGDLPSDWNAHAALLRLAVQARTPMRQLPSAVLNDGRWGLVRSEDEAHRVEPAWIRLHTRSAQQRSPGEWLAAKTVHMAGPALLHAGTRPWLVAMGAVVLLLLAVGAGWFGWCTPGFVLLGMGWVVAQVATQIAGIETASLLALRDRSPIGPAFAFLIDAAFVTLAAWRSDIASVAGVSFAATWFAPVVLVMLLHLLPRALPEGRWTWWLQDRLLAGLVCAAVSVLLPFDLALRAVVVLLLGWAILIVPRRTGSANAPLTGSR</sequence>
<keyword evidence="1" id="KW-1133">Transmembrane helix</keyword>
<feature type="transmembrane region" description="Helical" evidence="1">
    <location>
        <begin position="249"/>
        <end position="274"/>
    </location>
</feature>
<keyword evidence="3" id="KW-1185">Reference proteome</keyword>
<dbReference type="HOGENOM" id="CLU_058984_0_0_5"/>
<dbReference type="eggNOG" id="ENOG5031BDD">
    <property type="taxonomic scope" value="Bacteria"/>
</dbReference>
<proteinExistence type="predicted"/>
<feature type="transmembrane region" description="Helical" evidence="1">
    <location>
        <begin position="305"/>
        <end position="325"/>
    </location>
</feature>
<dbReference type="EMBL" id="AEWJ01000041">
    <property type="protein sequence ID" value="EGD58746.1"/>
    <property type="molecule type" value="Genomic_DNA"/>
</dbReference>
<protein>
    <submittedName>
        <fullName evidence="2">Uncharacterized protein</fullName>
    </submittedName>
</protein>
<keyword evidence="1" id="KW-0812">Transmembrane</keyword>
<name>F1Z9J6_9SPHN</name>
<dbReference type="Proteomes" id="UP000004728">
    <property type="component" value="Unassembled WGS sequence"/>
</dbReference>
<feature type="transmembrane region" description="Helical" evidence="1">
    <location>
        <begin position="281"/>
        <end position="299"/>
    </location>
</feature>
<evidence type="ECO:0000256" key="1">
    <source>
        <dbReference type="SAM" id="Phobius"/>
    </source>
</evidence>
<evidence type="ECO:0000313" key="2">
    <source>
        <dbReference type="EMBL" id="EGD58746.1"/>
    </source>
</evidence>
<keyword evidence="1" id="KW-0472">Membrane</keyword>
<comment type="caution">
    <text evidence="2">The sequence shown here is derived from an EMBL/GenBank/DDBJ whole genome shotgun (WGS) entry which is preliminary data.</text>
</comment>
<accession>F1Z9J6</accession>
<evidence type="ECO:0000313" key="3">
    <source>
        <dbReference type="Proteomes" id="UP000004728"/>
    </source>
</evidence>
<feature type="transmembrane region" description="Helical" evidence="1">
    <location>
        <begin position="362"/>
        <end position="379"/>
    </location>
</feature>
<dbReference type="PROSITE" id="PS51257">
    <property type="entry name" value="PROKAR_LIPOPROTEIN"/>
    <property type="match status" value="1"/>
</dbReference>
<dbReference type="InParanoid" id="F1Z9J6"/>
<dbReference type="STRING" id="983920.Y88_0804"/>
<reference evidence="2 3" key="1">
    <citation type="journal article" date="2012" name="J. Bacteriol.">
        <title>Draft Genome Sequence of Novosphingobium nitrogenifigens Y88T.</title>
        <authorList>
            <person name="Strabala T.J."/>
            <person name="Macdonald L."/>
            <person name="Liu V."/>
            <person name="Smit A.M."/>
        </authorList>
    </citation>
    <scope>NUCLEOTIDE SEQUENCE [LARGE SCALE GENOMIC DNA]</scope>
    <source>
        <strain evidence="2 3">DSM 19370</strain>
    </source>
</reference>
<dbReference type="AlphaFoldDB" id="F1Z9J6"/>